<dbReference type="RefSeq" id="WP_078694892.1">
    <property type="nucleotide sequence ID" value="NZ_FUWX01000033.1"/>
</dbReference>
<dbReference type="STRING" id="180163.SAMN02745174_02471"/>
<protein>
    <recommendedName>
        <fullName evidence="4">Phage protein Gp138 N-terminal domain-containing protein</fullName>
    </recommendedName>
</protein>
<organism evidence="2 3">
    <name type="scientific">Cetobacterium ceti</name>
    <dbReference type="NCBI Taxonomy" id="180163"/>
    <lineage>
        <taxon>Bacteria</taxon>
        <taxon>Fusobacteriati</taxon>
        <taxon>Fusobacteriota</taxon>
        <taxon>Fusobacteriia</taxon>
        <taxon>Fusobacteriales</taxon>
        <taxon>Fusobacteriaceae</taxon>
        <taxon>Cetobacterium</taxon>
    </lineage>
</organism>
<dbReference type="AlphaFoldDB" id="A0A1T4QVQ6"/>
<name>A0A1T4QVQ6_9FUSO</name>
<evidence type="ECO:0008006" key="4">
    <source>
        <dbReference type="Google" id="ProtNLM"/>
    </source>
</evidence>
<dbReference type="EMBL" id="FUWX01000033">
    <property type="protein sequence ID" value="SKA07859.1"/>
    <property type="molecule type" value="Genomic_DNA"/>
</dbReference>
<sequence>MFTNDLAEVIAIEGRILSVQPLGNRGGVKPPIIHGVPLGLNGIDNFYNDVVIKIGSIVPIFYTTSDISNFLIRNNKDVTSTRENSYNSCFALPFTFSKESLSIPIPSELKEVGNKKFIGNLNHEGSQLSTEEIKSETDVKAESISLKGHDHNYTTPAHAAGTGATTPPNE</sequence>
<accession>A0A1T4QVQ6</accession>
<reference evidence="2 3" key="1">
    <citation type="submission" date="2017-02" db="EMBL/GenBank/DDBJ databases">
        <authorList>
            <person name="Peterson S.W."/>
        </authorList>
    </citation>
    <scope>NUCLEOTIDE SEQUENCE [LARGE SCALE GENOMIC DNA]</scope>
    <source>
        <strain evidence="2 3">ATCC 700028</strain>
    </source>
</reference>
<gene>
    <name evidence="2" type="ORF">SAMN02745174_02471</name>
</gene>
<proteinExistence type="predicted"/>
<evidence type="ECO:0000256" key="1">
    <source>
        <dbReference type="SAM" id="MobiDB-lite"/>
    </source>
</evidence>
<evidence type="ECO:0000313" key="2">
    <source>
        <dbReference type="EMBL" id="SKA07859.1"/>
    </source>
</evidence>
<feature type="compositionally biased region" description="Low complexity" evidence="1">
    <location>
        <begin position="154"/>
        <end position="170"/>
    </location>
</feature>
<keyword evidence="3" id="KW-1185">Reference proteome</keyword>
<dbReference type="Proteomes" id="UP000191153">
    <property type="component" value="Unassembled WGS sequence"/>
</dbReference>
<evidence type="ECO:0000313" key="3">
    <source>
        <dbReference type="Proteomes" id="UP000191153"/>
    </source>
</evidence>
<feature type="region of interest" description="Disordered" evidence="1">
    <location>
        <begin position="147"/>
        <end position="170"/>
    </location>
</feature>